<accession>A0AAN8GP06</accession>
<dbReference type="InterPro" id="IPR051320">
    <property type="entry name" value="Viral_Replic_Matur_Polypro"/>
</dbReference>
<feature type="region of interest" description="Disordered" evidence="3">
    <location>
        <begin position="148"/>
        <end position="169"/>
    </location>
</feature>
<dbReference type="GO" id="GO:0004523">
    <property type="term" value="F:RNA-DNA hybrid ribonuclease activity"/>
    <property type="evidence" value="ECO:0007669"/>
    <property type="project" value="UniProtKB-EC"/>
</dbReference>
<dbReference type="EMBL" id="JAULUE010002060">
    <property type="protein sequence ID" value="KAK5884557.1"/>
    <property type="molecule type" value="Genomic_DNA"/>
</dbReference>
<evidence type="ECO:0000313" key="5">
    <source>
        <dbReference type="EMBL" id="KAK5884557.1"/>
    </source>
</evidence>
<reference evidence="5 6" key="1">
    <citation type="journal article" date="2023" name="Mol. Biol. Evol.">
        <title>Genomics of Secondarily Temperate Adaptation in the Only Non-Antarctic Icefish.</title>
        <authorList>
            <person name="Rivera-Colon A.G."/>
            <person name="Rayamajhi N."/>
            <person name="Minhas B.F."/>
            <person name="Madrigal G."/>
            <person name="Bilyk K.T."/>
            <person name="Yoon V."/>
            <person name="Hune M."/>
            <person name="Gregory S."/>
            <person name="Cheng C.H.C."/>
            <person name="Catchen J.M."/>
        </authorList>
    </citation>
    <scope>NUCLEOTIDE SEQUENCE [LARGE SCALE GENOMIC DNA]</scope>
    <source>
        <strain evidence="5">JC2023a</strain>
    </source>
</reference>
<organism evidence="5 6">
    <name type="scientific">Champsocephalus esox</name>
    <name type="common">pike icefish</name>
    <dbReference type="NCBI Taxonomy" id="159716"/>
    <lineage>
        <taxon>Eukaryota</taxon>
        <taxon>Metazoa</taxon>
        <taxon>Chordata</taxon>
        <taxon>Craniata</taxon>
        <taxon>Vertebrata</taxon>
        <taxon>Euteleostomi</taxon>
        <taxon>Actinopterygii</taxon>
        <taxon>Neopterygii</taxon>
        <taxon>Teleostei</taxon>
        <taxon>Neoteleostei</taxon>
        <taxon>Acanthomorphata</taxon>
        <taxon>Eupercaria</taxon>
        <taxon>Perciformes</taxon>
        <taxon>Notothenioidei</taxon>
        <taxon>Channichthyidae</taxon>
        <taxon>Champsocephalus</taxon>
    </lineage>
</organism>
<dbReference type="PANTHER" id="PTHR33064">
    <property type="entry name" value="POL PROTEIN"/>
    <property type="match status" value="1"/>
</dbReference>
<dbReference type="PANTHER" id="PTHR33064:SF37">
    <property type="entry name" value="RIBONUCLEASE H"/>
    <property type="match status" value="1"/>
</dbReference>
<dbReference type="Pfam" id="PF00078">
    <property type="entry name" value="RVT_1"/>
    <property type="match status" value="1"/>
</dbReference>
<comment type="similarity">
    <text evidence="1">Belongs to the beta type-B retroviral polymerase family. HERV class-II K(HML-2) pol subfamily.</text>
</comment>
<name>A0AAN8GP06_9TELE</name>
<dbReference type="Gene3D" id="3.30.70.270">
    <property type="match status" value="2"/>
</dbReference>
<dbReference type="InterPro" id="IPR043502">
    <property type="entry name" value="DNA/RNA_pol_sf"/>
</dbReference>
<feature type="compositionally biased region" description="Polar residues" evidence="3">
    <location>
        <begin position="148"/>
        <end position="158"/>
    </location>
</feature>
<gene>
    <name evidence="5" type="ORF">CesoFtcFv8_018365</name>
</gene>
<evidence type="ECO:0000259" key="4">
    <source>
        <dbReference type="Pfam" id="PF00078"/>
    </source>
</evidence>
<dbReference type="AlphaFoldDB" id="A0AAN8GP06"/>
<comment type="caution">
    <text evidence="5">The sequence shown here is derived from an EMBL/GenBank/DDBJ whole genome shotgun (WGS) entry which is preliminary data.</text>
</comment>
<keyword evidence="6" id="KW-1185">Reference proteome</keyword>
<evidence type="ECO:0000313" key="6">
    <source>
        <dbReference type="Proteomes" id="UP001335648"/>
    </source>
</evidence>
<dbReference type="SUPFAM" id="SSF56672">
    <property type="entry name" value="DNA/RNA polymerases"/>
    <property type="match status" value="1"/>
</dbReference>
<evidence type="ECO:0000256" key="1">
    <source>
        <dbReference type="ARBA" id="ARBA00010879"/>
    </source>
</evidence>
<dbReference type="InterPro" id="IPR043128">
    <property type="entry name" value="Rev_trsase/Diguanyl_cyclase"/>
</dbReference>
<protein>
    <recommendedName>
        <fullName evidence="2">ribonuclease H</fullName>
        <ecNumber evidence="2">3.1.26.4</ecNumber>
    </recommendedName>
</protein>
<sequence length="216" mass="24327">MDQNPIWLDKCTCSFSAEGVLEGIRDECCAPYLDDVLCYSSSFEDHIQHLGKVLSRMREHGNKLRPAKCDLFKREVRYLGRLVSGEGVNIDPQDLAAVRALEEKEPHTVGDVKSLLGFLGYYRSFIQDFSRIAKPLFELLQNPTETGKINTQNQTTKRTGIARKGDKGQLPSKTPIIWKAEHQDVEAKLVDKLTHPPITSNFDLPFVLHTDASNEG</sequence>
<evidence type="ECO:0000256" key="2">
    <source>
        <dbReference type="ARBA" id="ARBA00012180"/>
    </source>
</evidence>
<feature type="domain" description="Reverse transcriptase" evidence="4">
    <location>
        <begin position="16"/>
        <end position="80"/>
    </location>
</feature>
<dbReference type="EC" id="3.1.26.4" evidence="2"/>
<dbReference type="InterPro" id="IPR000477">
    <property type="entry name" value="RT_dom"/>
</dbReference>
<dbReference type="Proteomes" id="UP001335648">
    <property type="component" value="Unassembled WGS sequence"/>
</dbReference>
<proteinExistence type="inferred from homology"/>
<evidence type="ECO:0000256" key="3">
    <source>
        <dbReference type="SAM" id="MobiDB-lite"/>
    </source>
</evidence>